<evidence type="ECO:0000259" key="5">
    <source>
        <dbReference type="Pfam" id="PF25183"/>
    </source>
</evidence>
<sequence length="914" mass="97303">MSFRVAVTIVILFFCSIPTFGESCAAGFRVEGTVLDPDGLLIEGAHITATDGSSTQTNAKGYFVLPCVSSSATDLTVEAGGFASSSVHAENTGAGSATLTVKLALAQVDADVSIAADSGSDAPVLGSQTLNTKQVEQLADDPDDLTRELQALAATAGGGAANATITVDGFENASALPPKDTIASVNLDPDLFSPQYEFPPFEGGHIEITTKPGLGDLHGSVFFTDSDGSFNATDPFSLTATPASKRRYGFSVGGPIVKKKSGFNLSLEKRDINEFNVVNAITLDANNNQEALQQAVQAPQRLWIASARADAQITPSESIVVSFAANVNNLGNQGVGGLTLAEAGFDSHVSEFDLRIANTLVLGPHLLDQTRMGYSWKDTAQTPLSTAPQLQVAGFFTGGGSTAQALNNRERDLEINNDLFYDHGKHTMKFGVRSLAYYVHDNDPDTFNGAFIFGGGSAPVLDANNQPLPQTTNITALEQYRRANLNLAGGTPTEFQITTGDPLVAFTQWKISMFAEDVIKLTSHLTFTTGLRYQLQTSPDNSLNFGPRAGLAWAFGKNDSTVLHARIGLFSQSSPLKISTEAFRLNGILQDQALVYSPSFTSPLTPTGGSLQVNTIRSLPHTLGQTSVYLYQFGGEQALPYGWRAEVSFFAGVGWNWFRIRNINAPLVAGSNGVPPDPTSALLAPRPLQPNLNILQFQNSGHLSGNVFQASLSQQSYKYANVSLAWIYETTRSDAGNSFDSPQSTYSEAGEASRADWQNTNDLILTGNLNLPRKVQFSTEIDAQTGTPFNITTGTDSNGDGIFNDRPSFATAPGNGVFATRYGLLSTNTVNGNVPRNFGTMPSTVHIDANLSRAFALDRGKDSHRTLTLNVRSANLINHTNVTAVGTVVSSPNFAQGVAAEAARRLELGARVSF</sequence>
<keyword evidence="3" id="KW-0998">Cell outer membrane</keyword>
<feature type="domain" description="TonB-dependent transporter Oar-like beta-barrel" evidence="5">
    <location>
        <begin position="286"/>
        <end position="540"/>
    </location>
</feature>
<dbReference type="EMBL" id="JACHIO010000006">
    <property type="protein sequence ID" value="MBB5063341.1"/>
    <property type="molecule type" value="Genomic_DNA"/>
</dbReference>
<gene>
    <name evidence="6" type="ORF">HDF15_001683</name>
</gene>
<dbReference type="Proteomes" id="UP000584867">
    <property type="component" value="Unassembled WGS sequence"/>
</dbReference>
<dbReference type="Pfam" id="PF13620">
    <property type="entry name" value="CarboxypepD_reg"/>
    <property type="match status" value="1"/>
</dbReference>
<organism evidence="6 7">
    <name type="scientific">Granulicella mallensis</name>
    <dbReference type="NCBI Taxonomy" id="940614"/>
    <lineage>
        <taxon>Bacteria</taxon>
        <taxon>Pseudomonadati</taxon>
        <taxon>Acidobacteriota</taxon>
        <taxon>Terriglobia</taxon>
        <taxon>Terriglobales</taxon>
        <taxon>Acidobacteriaceae</taxon>
        <taxon>Granulicella</taxon>
    </lineage>
</organism>
<name>A0A7W7ZQD7_9BACT</name>
<keyword evidence="2" id="KW-0472">Membrane</keyword>
<dbReference type="InterPro" id="IPR008969">
    <property type="entry name" value="CarboxyPept-like_regulatory"/>
</dbReference>
<dbReference type="SUPFAM" id="SSF56935">
    <property type="entry name" value="Porins"/>
    <property type="match status" value="1"/>
</dbReference>
<evidence type="ECO:0000313" key="6">
    <source>
        <dbReference type="EMBL" id="MBB5063341.1"/>
    </source>
</evidence>
<dbReference type="AlphaFoldDB" id="A0A7W7ZQD7"/>
<dbReference type="InterPro" id="IPR036942">
    <property type="entry name" value="Beta-barrel_TonB_sf"/>
</dbReference>
<evidence type="ECO:0000256" key="1">
    <source>
        <dbReference type="ARBA" id="ARBA00004442"/>
    </source>
</evidence>
<evidence type="ECO:0000313" key="7">
    <source>
        <dbReference type="Proteomes" id="UP000584867"/>
    </source>
</evidence>
<dbReference type="Gene3D" id="2.60.40.1120">
    <property type="entry name" value="Carboxypeptidase-like, regulatory domain"/>
    <property type="match status" value="1"/>
</dbReference>
<feature type="chain" id="PRO_5031466836" description="TonB-dependent transporter Oar-like beta-barrel domain-containing protein" evidence="4">
    <location>
        <begin position="26"/>
        <end position="914"/>
    </location>
</feature>
<proteinExistence type="predicted"/>
<dbReference type="Pfam" id="PF25183">
    <property type="entry name" value="OMP_b-brl_4"/>
    <property type="match status" value="2"/>
</dbReference>
<dbReference type="Gene3D" id="2.40.170.20">
    <property type="entry name" value="TonB-dependent receptor, beta-barrel domain"/>
    <property type="match status" value="1"/>
</dbReference>
<dbReference type="SUPFAM" id="SSF49464">
    <property type="entry name" value="Carboxypeptidase regulatory domain-like"/>
    <property type="match status" value="1"/>
</dbReference>
<reference evidence="6 7" key="1">
    <citation type="submission" date="2020-08" db="EMBL/GenBank/DDBJ databases">
        <title>Genomic Encyclopedia of Type Strains, Phase IV (KMG-V): Genome sequencing to study the core and pangenomes of soil and plant-associated prokaryotes.</title>
        <authorList>
            <person name="Whitman W."/>
        </authorList>
    </citation>
    <scope>NUCLEOTIDE SEQUENCE [LARGE SCALE GENOMIC DNA]</scope>
    <source>
        <strain evidence="6 7">X5P3</strain>
    </source>
</reference>
<feature type="domain" description="TonB-dependent transporter Oar-like beta-barrel" evidence="5">
    <location>
        <begin position="541"/>
        <end position="905"/>
    </location>
</feature>
<dbReference type="InterPro" id="IPR057601">
    <property type="entry name" value="Oar-like_b-barrel"/>
</dbReference>
<dbReference type="GO" id="GO:0009279">
    <property type="term" value="C:cell outer membrane"/>
    <property type="evidence" value="ECO:0007669"/>
    <property type="project" value="UniProtKB-SubCell"/>
</dbReference>
<comment type="subcellular location">
    <subcellularLocation>
        <location evidence="1">Cell outer membrane</location>
    </subcellularLocation>
</comment>
<protein>
    <recommendedName>
        <fullName evidence="5">TonB-dependent transporter Oar-like beta-barrel domain-containing protein</fullName>
    </recommendedName>
</protein>
<dbReference type="RefSeq" id="WP_184254456.1">
    <property type="nucleotide sequence ID" value="NZ_JACHIO010000006.1"/>
</dbReference>
<keyword evidence="4" id="KW-0732">Signal</keyword>
<comment type="caution">
    <text evidence="6">The sequence shown here is derived from an EMBL/GenBank/DDBJ whole genome shotgun (WGS) entry which is preliminary data.</text>
</comment>
<feature type="signal peptide" evidence="4">
    <location>
        <begin position="1"/>
        <end position="25"/>
    </location>
</feature>
<evidence type="ECO:0000256" key="2">
    <source>
        <dbReference type="ARBA" id="ARBA00023136"/>
    </source>
</evidence>
<evidence type="ECO:0000256" key="3">
    <source>
        <dbReference type="ARBA" id="ARBA00023237"/>
    </source>
</evidence>
<evidence type="ECO:0000256" key="4">
    <source>
        <dbReference type="SAM" id="SignalP"/>
    </source>
</evidence>
<accession>A0A7W7ZQD7</accession>